<evidence type="ECO:0000313" key="3">
    <source>
        <dbReference type="Proteomes" id="UP000187203"/>
    </source>
</evidence>
<reference evidence="3" key="1">
    <citation type="submission" date="2013-09" db="EMBL/GenBank/DDBJ databases">
        <title>Corchorus olitorius genome sequencing.</title>
        <authorList>
            <person name="Alam M."/>
            <person name="Haque M.S."/>
            <person name="Islam M.S."/>
            <person name="Emdad E.M."/>
            <person name="Islam M.M."/>
            <person name="Ahmed B."/>
            <person name="Halim A."/>
            <person name="Hossen Q.M.M."/>
            <person name="Hossain M.Z."/>
            <person name="Ahmed R."/>
            <person name="Khan M.M."/>
            <person name="Islam R."/>
            <person name="Rashid M.M."/>
            <person name="Khan S.A."/>
            <person name="Rahman M.S."/>
            <person name="Alam M."/>
            <person name="Yahiya A.S."/>
            <person name="Khan M.S."/>
            <person name="Azam M.S."/>
            <person name="Haque T."/>
            <person name="Lashkar M.Z.H."/>
            <person name="Akhand A.I."/>
            <person name="Morshed G."/>
            <person name="Roy S."/>
            <person name="Uddin K.S."/>
            <person name="Rabeya T."/>
            <person name="Hossain A.S."/>
            <person name="Chowdhury A."/>
            <person name="Snigdha A.R."/>
            <person name="Mortoza M.S."/>
            <person name="Matin S.A."/>
            <person name="Hoque S.M.E."/>
            <person name="Islam M.K."/>
            <person name="Roy D.K."/>
            <person name="Haider R."/>
            <person name="Moosa M.M."/>
            <person name="Elias S.M."/>
            <person name="Hasan A.M."/>
            <person name="Jahan S."/>
            <person name="Shafiuddin M."/>
            <person name="Mahmood N."/>
            <person name="Shommy N.S."/>
        </authorList>
    </citation>
    <scope>NUCLEOTIDE SEQUENCE [LARGE SCALE GENOMIC DNA]</scope>
    <source>
        <strain evidence="3">cv. O-4</strain>
    </source>
</reference>
<feature type="compositionally biased region" description="Low complexity" evidence="1">
    <location>
        <begin position="1"/>
        <end position="19"/>
    </location>
</feature>
<feature type="region of interest" description="Disordered" evidence="1">
    <location>
        <begin position="1"/>
        <end position="38"/>
    </location>
</feature>
<comment type="caution">
    <text evidence="2">The sequence shown here is derived from an EMBL/GenBank/DDBJ whole genome shotgun (WGS) entry which is preliminary data.</text>
</comment>
<dbReference type="AlphaFoldDB" id="A0A1R3K2K1"/>
<proteinExistence type="predicted"/>
<accession>A0A1R3K2K1</accession>
<dbReference type="Proteomes" id="UP000187203">
    <property type="component" value="Unassembled WGS sequence"/>
</dbReference>
<evidence type="ECO:0000256" key="1">
    <source>
        <dbReference type="SAM" id="MobiDB-lite"/>
    </source>
</evidence>
<gene>
    <name evidence="2" type="ORF">COLO4_11979</name>
</gene>
<name>A0A1R3K2K1_9ROSI</name>
<dbReference type="EMBL" id="AWUE01014789">
    <property type="protein sequence ID" value="OMP01312.1"/>
    <property type="molecule type" value="Genomic_DNA"/>
</dbReference>
<sequence length="38" mass="3731">MSRSARAAAGPAATARQRAGPSLLAGQAVPAARRPNSS</sequence>
<organism evidence="2 3">
    <name type="scientific">Corchorus olitorius</name>
    <dbReference type="NCBI Taxonomy" id="93759"/>
    <lineage>
        <taxon>Eukaryota</taxon>
        <taxon>Viridiplantae</taxon>
        <taxon>Streptophyta</taxon>
        <taxon>Embryophyta</taxon>
        <taxon>Tracheophyta</taxon>
        <taxon>Spermatophyta</taxon>
        <taxon>Magnoliopsida</taxon>
        <taxon>eudicotyledons</taxon>
        <taxon>Gunneridae</taxon>
        <taxon>Pentapetalae</taxon>
        <taxon>rosids</taxon>
        <taxon>malvids</taxon>
        <taxon>Malvales</taxon>
        <taxon>Malvaceae</taxon>
        <taxon>Grewioideae</taxon>
        <taxon>Apeibeae</taxon>
        <taxon>Corchorus</taxon>
    </lineage>
</organism>
<protein>
    <submittedName>
        <fullName evidence="2">Uncharacterized protein</fullName>
    </submittedName>
</protein>
<evidence type="ECO:0000313" key="2">
    <source>
        <dbReference type="EMBL" id="OMP01312.1"/>
    </source>
</evidence>
<keyword evidence="3" id="KW-1185">Reference proteome</keyword>